<dbReference type="OrthoDB" id="1654352at2"/>
<comment type="caution">
    <text evidence="1">The sequence shown here is derived from an EMBL/GenBank/DDBJ whole genome shotgun (WGS) entry which is preliminary data.</text>
</comment>
<evidence type="ECO:0000313" key="4">
    <source>
        <dbReference type="Proteomes" id="UP000480929"/>
    </source>
</evidence>
<evidence type="ECO:0000313" key="1">
    <source>
        <dbReference type="EMBL" id="MSA90727.1"/>
    </source>
</evidence>
<reference evidence="3 4" key="1">
    <citation type="journal article" date="2019" name="Nat. Med.">
        <title>A library of human gut bacterial isolates paired with longitudinal multiomics data enables mechanistic microbiome research.</title>
        <authorList>
            <person name="Poyet M."/>
            <person name="Groussin M."/>
            <person name="Gibbons S.M."/>
            <person name="Avila-Pacheco J."/>
            <person name="Jiang X."/>
            <person name="Kearney S.M."/>
            <person name="Perrotta A.R."/>
            <person name="Berdy B."/>
            <person name="Zhao S."/>
            <person name="Lieberman T.D."/>
            <person name="Swanson P.K."/>
            <person name="Smith M."/>
            <person name="Roesemann S."/>
            <person name="Alexander J.E."/>
            <person name="Rich S.A."/>
            <person name="Livny J."/>
            <person name="Vlamakis H."/>
            <person name="Clish C."/>
            <person name="Bullock K."/>
            <person name="Deik A."/>
            <person name="Scott J."/>
            <person name="Pierce K.A."/>
            <person name="Xavier R.J."/>
            <person name="Alm E.J."/>
        </authorList>
    </citation>
    <scope>NUCLEOTIDE SEQUENCE [LARGE SCALE GENOMIC DNA]</scope>
    <source>
        <strain evidence="1 3">BIOML-A4</strain>
        <strain evidence="2 4">BIOML-A5</strain>
    </source>
</reference>
<sequence>MTNKKGSTLLLALCLFFVFLIFAGALLPLAQRAFKNTAADVTQQQAEYIAQSTLEALISQLDNEALQKTLIDVVKGTKNQVESEWASYGDYGEYRYVITLDPFIDTHHWFSWVKKKLYITSESRYEGKTSTLTAAVQSTRFDNLFFDPIGIEKEFLGDQARAKRAVFINECRVPTEASADFWINAISDLSVTQENVNGQISEGKTDSSYPNEFVDEKVVLIYRNIKNPVVTGNIDGNVLLEPAEYTKATIGSNEIGQVVINGDVICKGDLILKNARINGAIYYSGNLTNIGSSYTGETYQVNNDHEIFSYYELNLPVIPAPLKVLEYENNNSYDEENVDVILDDSKVLIFNCINPQLNSLHIKSGKYRTAAYFNLIKMPNDLVIESDNKRFRPIIIIDDENPVLSDQISTNLLSSENIILVFTHPVRIQGDLNVSVFAPKIIFEAEGVTVNGQIQACEFVNSELVNSINLRARNSDNMYFITKLNSTESYYFDLLYYQK</sequence>
<dbReference type="AlphaFoldDB" id="A0A6N7SA56"/>
<name>A0A6N7SA56_9FIRM</name>
<keyword evidence="4" id="KW-1185">Reference proteome</keyword>
<evidence type="ECO:0000313" key="3">
    <source>
        <dbReference type="Proteomes" id="UP000433575"/>
    </source>
</evidence>
<dbReference type="Proteomes" id="UP000480929">
    <property type="component" value="Unassembled WGS sequence"/>
</dbReference>
<gene>
    <name evidence="2" type="ORF">GKD88_15125</name>
    <name evidence="1" type="ORF">GKE08_15455</name>
</gene>
<dbReference type="EMBL" id="WKPI01000035">
    <property type="protein sequence ID" value="MSC34457.1"/>
    <property type="molecule type" value="Genomic_DNA"/>
</dbReference>
<dbReference type="Proteomes" id="UP000433575">
    <property type="component" value="Unassembled WGS sequence"/>
</dbReference>
<evidence type="ECO:0000313" key="2">
    <source>
        <dbReference type="EMBL" id="MSC34457.1"/>
    </source>
</evidence>
<proteinExistence type="predicted"/>
<protein>
    <submittedName>
        <fullName evidence="1">Uncharacterized protein</fullName>
    </submittedName>
</protein>
<accession>A0A6N7SA56</accession>
<organism evidence="1 3">
    <name type="scientific">Holdemania massiliensis</name>
    <dbReference type="NCBI Taxonomy" id="1468449"/>
    <lineage>
        <taxon>Bacteria</taxon>
        <taxon>Bacillati</taxon>
        <taxon>Bacillota</taxon>
        <taxon>Erysipelotrichia</taxon>
        <taxon>Erysipelotrichales</taxon>
        <taxon>Erysipelotrichaceae</taxon>
        <taxon>Holdemania</taxon>
    </lineage>
</organism>
<dbReference type="RefSeq" id="WP_154240094.1">
    <property type="nucleotide sequence ID" value="NZ_AP031450.1"/>
</dbReference>
<dbReference type="EMBL" id="WKPJ01000033">
    <property type="protein sequence ID" value="MSA90727.1"/>
    <property type="molecule type" value="Genomic_DNA"/>
</dbReference>